<comment type="similarity">
    <text evidence="1">Belongs to the PPR family. PCMP-H subfamily.</text>
</comment>
<gene>
    <name evidence="3" type="ORF">F3Y22_tig00110515pilonHSYRG00183</name>
</gene>
<dbReference type="GO" id="GO:0008270">
    <property type="term" value="F:zinc ion binding"/>
    <property type="evidence" value="ECO:0007669"/>
    <property type="project" value="InterPro"/>
</dbReference>
<dbReference type="Proteomes" id="UP000436088">
    <property type="component" value="Unassembled WGS sequence"/>
</dbReference>
<comment type="caution">
    <text evidence="3">The sequence shown here is derived from an EMBL/GenBank/DDBJ whole genome shotgun (WGS) entry which is preliminary data.</text>
</comment>
<dbReference type="Pfam" id="PF14432">
    <property type="entry name" value="DYW_deaminase"/>
    <property type="match status" value="1"/>
</dbReference>
<keyword evidence="4" id="KW-1185">Reference proteome</keyword>
<dbReference type="InterPro" id="IPR032867">
    <property type="entry name" value="DYW_dom"/>
</dbReference>
<feature type="domain" description="DYW" evidence="2">
    <location>
        <begin position="73"/>
        <end position="142"/>
    </location>
</feature>
<evidence type="ECO:0000256" key="1">
    <source>
        <dbReference type="ARBA" id="ARBA00006643"/>
    </source>
</evidence>
<dbReference type="EMBL" id="VEPZ02001018">
    <property type="protein sequence ID" value="KAE8701698.1"/>
    <property type="molecule type" value="Genomic_DNA"/>
</dbReference>
<organism evidence="3 4">
    <name type="scientific">Hibiscus syriacus</name>
    <name type="common">Rose of Sharon</name>
    <dbReference type="NCBI Taxonomy" id="106335"/>
    <lineage>
        <taxon>Eukaryota</taxon>
        <taxon>Viridiplantae</taxon>
        <taxon>Streptophyta</taxon>
        <taxon>Embryophyta</taxon>
        <taxon>Tracheophyta</taxon>
        <taxon>Spermatophyta</taxon>
        <taxon>Magnoliopsida</taxon>
        <taxon>eudicotyledons</taxon>
        <taxon>Gunneridae</taxon>
        <taxon>Pentapetalae</taxon>
        <taxon>rosids</taxon>
        <taxon>malvids</taxon>
        <taxon>Malvales</taxon>
        <taxon>Malvaceae</taxon>
        <taxon>Malvoideae</taxon>
        <taxon>Hibiscus</taxon>
    </lineage>
</organism>
<evidence type="ECO:0000313" key="4">
    <source>
        <dbReference type="Proteomes" id="UP000436088"/>
    </source>
</evidence>
<proteinExistence type="inferred from homology"/>
<evidence type="ECO:0000259" key="2">
    <source>
        <dbReference type="Pfam" id="PF14432"/>
    </source>
</evidence>
<dbReference type="AlphaFoldDB" id="A0A6A3AC75"/>
<evidence type="ECO:0000313" key="3">
    <source>
        <dbReference type="EMBL" id="KAE8701698.1"/>
    </source>
</evidence>
<protein>
    <recommendedName>
        <fullName evidence="2">DYW domain-containing protein</fullName>
    </recommendedName>
</protein>
<accession>A0A6A3AC75</accession>
<sequence length="146" mass="16699">MKEKRLEKLTDWSFMSIHDKVYLFNPDERQAYGAEMYEFLDELVYEHSRQVDKAKSVTGYESLESFTLLGEEVQHSEKLAVAFGLMKIPDAAPIRIIKNIGMCNGCHNFMKAISLLNAREIIVRDSKQLHKFDNGKCSCGDYGGLL</sequence>
<name>A0A6A3AC75_HIBSY</name>
<reference evidence="3" key="1">
    <citation type="submission" date="2019-09" db="EMBL/GenBank/DDBJ databases">
        <title>Draft genome information of white flower Hibiscus syriacus.</title>
        <authorList>
            <person name="Kim Y.-M."/>
        </authorList>
    </citation>
    <scope>NUCLEOTIDE SEQUENCE [LARGE SCALE GENOMIC DNA]</scope>
    <source>
        <strain evidence="3">YM2019G1</strain>
    </source>
</reference>